<reference evidence="2" key="1">
    <citation type="journal article" date="2020" name="Stud. Mycol.">
        <title>101 Dothideomycetes genomes: a test case for predicting lifestyles and emergence of pathogens.</title>
        <authorList>
            <person name="Haridas S."/>
            <person name="Albert R."/>
            <person name="Binder M."/>
            <person name="Bloem J."/>
            <person name="Labutti K."/>
            <person name="Salamov A."/>
            <person name="Andreopoulos B."/>
            <person name="Baker S."/>
            <person name="Barry K."/>
            <person name="Bills G."/>
            <person name="Bluhm B."/>
            <person name="Cannon C."/>
            <person name="Castanera R."/>
            <person name="Culley D."/>
            <person name="Daum C."/>
            <person name="Ezra D."/>
            <person name="Gonzalez J."/>
            <person name="Henrissat B."/>
            <person name="Kuo A."/>
            <person name="Liang C."/>
            <person name="Lipzen A."/>
            <person name="Lutzoni F."/>
            <person name="Magnuson J."/>
            <person name="Mondo S."/>
            <person name="Nolan M."/>
            <person name="Ohm R."/>
            <person name="Pangilinan J."/>
            <person name="Park H.-J."/>
            <person name="Ramirez L."/>
            <person name="Alfaro M."/>
            <person name="Sun H."/>
            <person name="Tritt A."/>
            <person name="Yoshinaga Y."/>
            <person name="Zwiers L.-H."/>
            <person name="Turgeon B."/>
            <person name="Goodwin S."/>
            <person name="Spatafora J."/>
            <person name="Crous P."/>
            <person name="Grigoriev I."/>
        </authorList>
    </citation>
    <scope>NUCLEOTIDE SEQUENCE</scope>
    <source>
        <strain evidence="2">CBS 122367</strain>
    </source>
</reference>
<evidence type="ECO:0000313" key="3">
    <source>
        <dbReference type="Proteomes" id="UP000799291"/>
    </source>
</evidence>
<dbReference type="Proteomes" id="UP000799291">
    <property type="component" value="Unassembled WGS sequence"/>
</dbReference>
<evidence type="ECO:0000256" key="1">
    <source>
        <dbReference type="SAM" id="Phobius"/>
    </source>
</evidence>
<evidence type="ECO:0000313" key="2">
    <source>
        <dbReference type="EMBL" id="KAF2685176.1"/>
    </source>
</evidence>
<keyword evidence="3" id="KW-1185">Reference proteome</keyword>
<keyword evidence="1" id="KW-1133">Transmembrane helix</keyword>
<name>A0A6G1J3T3_9PLEO</name>
<protein>
    <submittedName>
        <fullName evidence="2">Uncharacterized protein</fullName>
    </submittedName>
</protein>
<keyword evidence="1" id="KW-0812">Transmembrane</keyword>
<keyword evidence="1" id="KW-0472">Membrane</keyword>
<accession>A0A6G1J3T3</accession>
<dbReference type="AlphaFoldDB" id="A0A6G1J3T3"/>
<organism evidence="2 3">
    <name type="scientific">Lentithecium fluviatile CBS 122367</name>
    <dbReference type="NCBI Taxonomy" id="1168545"/>
    <lineage>
        <taxon>Eukaryota</taxon>
        <taxon>Fungi</taxon>
        <taxon>Dikarya</taxon>
        <taxon>Ascomycota</taxon>
        <taxon>Pezizomycotina</taxon>
        <taxon>Dothideomycetes</taxon>
        <taxon>Pleosporomycetidae</taxon>
        <taxon>Pleosporales</taxon>
        <taxon>Massarineae</taxon>
        <taxon>Lentitheciaceae</taxon>
        <taxon>Lentithecium</taxon>
    </lineage>
</organism>
<proteinExistence type="predicted"/>
<feature type="transmembrane region" description="Helical" evidence="1">
    <location>
        <begin position="38"/>
        <end position="56"/>
    </location>
</feature>
<gene>
    <name evidence="2" type="ORF">K458DRAFT_417248</name>
</gene>
<dbReference type="EMBL" id="MU005579">
    <property type="protein sequence ID" value="KAF2685176.1"/>
    <property type="molecule type" value="Genomic_DNA"/>
</dbReference>
<sequence length="65" mass="7010">MPPSSHRLFSISTHNPTYASSKRIHSVVTQQIGGVLESLVSALTSFVIVIVLIIAVEHNAAKARE</sequence>